<dbReference type="AlphaFoldDB" id="A0A0A7EKZ9"/>
<dbReference type="EMBL" id="CP009889">
    <property type="protein sequence ID" value="AIY67324.1"/>
    <property type="molecule type" value="Genomic_DNA"/>
</dbReference>
<feature type="domain" description="Excalibur calcium-binding" evidence="2">
    <location>
        <begin position="56"/>
        <end position="90"/>
    </location>
</feature>
<organism evidence="3 4">
    <name type="scientific">Pseudoalteromonas piratica</name>
    <dbReference type="NCBI Taxonomy" id="1348114"/>
    <lineage>
        <taxon>Bacteria</taxon>
        <taxon>Pseudomonadati</taxon>
        <taxon>Pseudomonadota</taxon>
        <taxon>Gammaproteobacteria</taxon>
        <taxon>Alteromonadales</taxon>
        <taxon>Pseudoalteromonadaceae</taxon>
        <taxon>Pseudoalteromonas</taxon>
    </lineage>
</organism>
<keyword evidence="4" id="KW-1185">Reference proteome</keyword>
<feature type="signal peptide" evidence="1">
    <location>
        <begin position="1"/>
        <end position="17"/>
    </location>
</feature>
<dbReference type="HOGENOM" id="CLU_098919_2_0_6"/>
<evidence type="ECO:0000313" key="4">
    <source>
        <dbReference type="Proteomes" id="UP000030341"/>
    </source>
</evidence>
<feature type="chain" id="PRO_5002027110" description="Excalibur calcium-binding domain-containing protein" evidence="1">
    <location>
        <begin position="18"/>
        <end position="96"/>
    </location>
</feature>
<name>A0A0A7EKZ9_9GAMM</name>
<reference evidence="3 4" key="1">
    <citation type="submission" date="2014-11" db="EMBL/GenBank/DDBJ databases">
        <title>Complete Genome Sequence of Pseudoalteromonas sp. Strain OCN003 Isolated from Kaneohe Bay, Oahu, Hawaii.</title>
        <authorList>
            <person name="Beurmann S."/>
            <person name="Videau P."/>
            <person name="Ushijima B."/>
            <person name="Smith A.M."/>
            <person name="Aeby G.S."/>
            <person name="Callahan S.M."/>
            <person name="Belcaid M."/>
        </authorList>
    </citation>
    <scope>NUCLEOTIDE SEQUENCE [LARGE SCALE GENOMIC DNA]</scope>
    <source>
        <strain evidence="3 4">OCN003</strain>
    </source>
</reference>
<keyword evidence="1" id="KW-0732">Signal</keyword>
<dbReference type="Pfam" id="PF05901">
    <property type="entry name" value="Excalibur"/>
    <property type="match status" value="1"/>
</dbReference>
<dbReference type="STRING" id="1348114.OM33_19990"/>
<dbReference type="InterPro" id="IPR008613">
    <property type="entry name" value="Excalibur_Ca-bd_domain"/>
</dbReference>
<gene>
    <name evidence="3" type="ORF">OM33_19990</name>
</gene>
<dbReference type="eggNOG" id="COG1278">
    <property type="taxonomic scope" value="Bacteria"/>
</dbReference>
<evidence type="ECO:0000256" key="1">
    <source>
        <dbReference type="SAM" id="SignalP"/>
    </source>
</evidence>
<proteinExistence type="predicted"/>
<protein>
    <recommendedName>
        <fullName evidence="2">Excalibur calcium-binding domain-containing protein</fullName>
    </recommendedName>
</protein>
<evidence type="ECO:0000313" key="3">
    <source>
        <dbReference type="EMBL" id="AIY67324.1"/>
    </source>
</evidence>
<dbReference type="Proteomes" id="UP000030341">
    <property type="component" value="Chromosome 2"/>
</dbReference>
<accession>A0A0A7EKZ9</accession>
<dbReference type="KEGG" id="pseo:OM33_19990"/>
<dbReference type="RefSeq" id="WP_040136219.1">
    <property type="nucleotide sequence ID" value="NZ_CP009889.1"/>
</dbReference>
<evidence type="ECO:0000259" key="2">
    <source>
        <dbReference type="Pfam" id="PF05901"/>
    </source>
</evidence>
<sequence>MKLNCLLAVFMAFTFVAVSGEAVNAKKTYDFNGSKQNKSQNKRSVKQKAKFKCDKRQYCSQMTSYEEALFFIKHCPNVKMDGDNDGIPCERQFKKG</sequence>